<protein>
    <recommendedName>
        <fullName evidence="9">Pali-domain-containing protein</fullName>
    </recommendedName>
</protein>
<dbReference type="InterPro" id="IPR051380">
    <property type="entry name" value="pH-response_reg_palI/RIM9"/>
</dbReference>
<dbReference type="AlphaFoldDB" id="A0A9P5Z3Y6"/>
<evidence type="ECO:0000256" key="4">
    <source>
        <dbReference type="ARBA" id="ARBA00023136"/>
    </source>
</evidence>
<dbReference type="GO" id="GO:0035838">
    <property type="term" value="C:growing cell tip"/>
    <property type="evidence" value="ECO:0007669"/>
    <property type="project" value="TreeGrafter"/>
</dbReference>
<reference evidence="7" key="1">
    <citation type="submission" date="2020-11" db="EMBL/GenBank/DDBJ databases">
        <authorList>
            <consortium name="DOE Joint Genome Institute"/>
            <person name="Ahrendt S."/>
            <person name="Riley R."/>
            <person name="Andreopoulos W."/>
            <person name="Labutti K."/>
            <person name="Pangilinan J."/>
            <person name="Ruiz-Duenas F.J."/>
            <person name="Barrasa J.M."/>
            <person name="Sanchez-Garcia M."/>
            <person name="Camarero S."/>
            <person name="Miyauchi S."/>
            <person name="Serrano A."/>
            <person name="Linde D."/>
            <person name="Babiker R."/>
            <person name="Drula E."/>
            <person name="Ayuso-Fernandez I."/>
            <person name="Pacheco R."/>
            <person name="Padilla G."/>
            <person name="Ferreira P."/>
            <person name="Barriuso J."/>
            <person name="Kellner H."/>
            <person name="Castanera R."/>
            <person name="Alfaro M."/>
            <person name="Ramirez L."/>
            <person name="Pisabarro A.G."/>
            <person name="Kuo A."/>
            <person name="Tritt A."/>
            <person name="Lipzen A."/>
            <person name="He G."/>
            <person name="Yan M."/>
            <person name="Ng V."/>
            <person name="Cullen D."/>
            <person name="Martin F."/>
            <person name="Rosso M.-N."/>
            <person name="Henrissat B."/>
            <person name="Hibbett D."/>
            <person name="Martinez A.T."/>
            <person name="Grigoriev I.V."/>
        </authorList>
    </citation>
    <scope>NUCLEOTIDE SEQUENCE</scope>
    <source>
        <strain evidence="7">CIRM-BRFM 674</strain>
    </source>
</reference>
<dbReference type="EMBL" id="MU155184">
    <property type="protein sequence ID" value="KAF9481062.1"/>
    <property type="molecule type" value="Genomic_DNA"/>
</dbReference>
<name>A0A9P5Z3Y6_9AGAR</name>
<dbReference type="Proteomes" id="UP000807469">
    <property type="component" value="Unassembled WGS sequence"/>
</dbReference>
<dbReference type="GO" id="GO:0005886">
    <property type="term" value="C:plasma membrane"/>
    <property type="evidence" value="ECO:0007669"/>
    <property type="project" value="InterPro"/>
</dbReference>
<proteinExistence type="predicted"/>
<evidence type="ECO:0000256" key="6">
    <source>
        <dbReference type="SAM" id="Phobius"/>
    </source>
</evidence>
<sequence length="248" mass="27010">MISPVFIIPPFLIFSAFLLLLLVTLSVPIINPIYIFRLSANLHSDLYGSGVSEWADFGVFGYCLSGRAESRFIGIDVGITELCSGTQVGYTIDDTVAEALDATELNHTISSATAGALILHPIITGLIFGVLLLSLFTIWRRTKSSSRIPSIVTTCVGCFVAFITTAVFLIDVIMVTVVRNIVYDNTDGVHVKYGNAVWMVLGAAIALWLASFSVCFACIRNRTTSAERASRREEEKTDAPRIENDTTS</sequence>
<dbReference type="InterPro" id="IPR009571">
    <property type="entry name" value="SUR7/Rim9-like_fungi"/>
</dbReference>
<comment type="caution">
    <text evidence="7">The sequence shown here is derived from an EMBL/GenBank/DDBJ whole genome shotgun (WGS) entry which is preliminary data.</text>
</comment>
<dbReference type="OrthoDB" id="2354757at2759"/>
<organism evidence="7 8">
    <name type="scientific">Pholiota conissans</name>
    <dbReference type="NCBI Taxonomy" id="109636"/>
    <lineage>
        <taxon>Eukaryota</taxon>
        <taxon>Fungi</taxon>
        <taxon>Dikarya</taxon>
        <taxon>Basidiomycota</taxon>
        <taxon>Agaricomycotina</taxon>
        <taxon>Agaricomycetes</taxon>
        <taxon>Agaricomycetidae</taxon>
        <taxon>Agaricales</taxon>
        <taxon>Agaricineae</taxon>
        <taxon>Strophariaceae</taxon>
        <taxon>Pholiota</taxon>
    </lineage>
</organism>
<dbReference type="PANTHER" id="PTHR28013">
    <property type="entry name" value="PROTEIN DCV1-RELATED"/>
    <property type="match status" value="1"/>
</dbReference>
<dbReference type="PANTHER" id="PTHR28013:SF3">
    <property type="entry name" value="PROTEIN DCV1-RELATED"/>
    <property type="match status" value="1"/>
</dbReference>
<dbReference type="Pfam" id="PF06687">
    <property type="entry name" value="SUR7"/>
    <property type="match status" value="1"/>
</dbReference>
<feature type="transmembrane region" description="Helical" evidence="6">
    <location>
        <begin position="196"/>
        <end position="219"/>
    </location>
</feature>
<evidence type="ECO:0000313" key="7">
    <source>
        <dbReference type="EMBL" id="KAF9481062.1"/>
    </source>
</evidence>
<keyword evidence="4 6" id="KW-0472">Membrane</keyword>
<evidence type="ECO:0008006" key="9">
    <source>
        <dbReference type="Google" id="ProtNLM"/>
    </source>
</evidence>
<accession>A0A9P5Z3Y6</accession>
<keyword evidence="8" id="KW-1185">Reference proteome</keyword>
<evidence type="ECO:0000256" key="2">
    <source>
        <dbReference type="ARBA" id="ARBA00022692"/>
    </source>
</evidence>
<feature type="compositionally biased region" description="Basic and acidic residues" evidence="5">
    <location>
        <begin position="228"/>
        <end position="248"/>
    </location>
</feature>
<feature type="transmembrane region" description="Helical" evidence="6">
    <location>
        <begin position="151"/>
        <end position="176"/>
    </location>
</feature>
<evidence type="ECO:0000256" key="5">
    <source>
        <dbReference type="SAM" id="MobiDB-lite"/>
    </source>
</evidence>
<feature type="transmembrane region" description="Helical" evidence="6">
    <location>
        <begin position="117"/>
        <end position="139"/>
    </location>
</feature>
<evidence type="ECO:0000256" key="1">
    <source>
        <dbReference type="ARBA" id="ARBA00004141"/>
    </source>
</evidence>
<gene>
    <name evidence="7" type="ORF">BDN70DRAFT_912416</name>
</gene>
<keyword evidence="3 6" id="KW-1133">Transmembrane helix</keyword>
<evidence type="ECO:0000256" key="3">
    <source>
        <dbReference type="ARBA" id="ARBA00022989"/>
    </source>
</evidence>
<evidence type="ECO:0000313" key="8">
    <source>
        <dbReference type="Proteomes" id="UP000807469"/>
    </source>
</evidence>
<keyword evidence="2 6" id="KW-0812">Transmembrane</keyword>
<comment type="subcellular location">
    <subcellularLocation>
        <location evidence="1">Membrane</location>
        <topology evidence="1">Multi-pass membrane protein</topology>
    </subcellularLocation>
</comment>
<dbReference type="GO" id="GO:0032153">
    <property type="term" value="C:cell division site"/>
    <property type="evidence" value="ECO:0007669"/>
    <property type="project" value="TreeGrafter"/>
</dbReference>
<feature type="region of interest" description="Disordered" evidence="5">
    <location>
        <begin position="227"/>
        <end position="248"/>
    </location>
</feature>